<evidence type="ECO:0000256" key="1">
    <source>
        <dbReference type="SAM" id="MobiDB-lite"/>
    </source>
</evidence>
<keyword evidence="4" id="KW-1185">Reference proteome</keyword>
<name>A0AAV1I5X1_9CHLO</name>
<dbReference type="Pfam" id="PF11735">
    <property type="entry name" value="CAP59_mtransfer"/>
    <property type="match status" value="1"/>
</dbReference>
<protein>
    <recommendedName>
        <fullName evidence="5">Alpha-1,3-mannosyltransferase CMT1</fullName>
    </recommendedName>
</protein>
<dbReference type="InterPro" id="IPR021047">
    <property type="entry name" value="Mannosyltransferase_CMT1"/>
</dbReference>
<feature type="region of interest" description="Disordered" evidence="1">
    <location>
        <begin position="581"/>
        <end position="625"/>
    </location>
</feature>
<keyword evidence="2" id="KW-1133">Transmembrane helix</keyword>
<keyword evidence="2" id="KW-0812">Transmembrane</keyword>
<dbReference type="Proteomes" id="UP001314263">
    <property type="component" value="Unassembled WGS sequence"/>
</dbReference>
<evidence type="ECO:0000256" key="2">
    <source>
        <dbReference type="SAM" id="Phobius"/>
    </source>
</evidence>
<comment type="caution">
    <text evidence="3">The sequence shown here is derived from an EMBL/GenBank/DDBJ whole genome shotgun (WGS) entry which is preliminary data.</text>
</comment>
<feature type="transmembrane region" description="Helical" evidence="2">
    <location>
        <begin position="40"/>
        <end position="56"/>
    </location>
</feature>
<dbReference type="EMBL" id="CAUYUE010000006">
    <property type="protein sequence ID" value="CAK0779973.1"/>
    <property type="molecule type" value="Genomic_DNA"/>
</dbReference>
<sequence>MGAAAWDDGRKKNRGLTRGRSLLFSTLQGWKQAAACNPRVVMSWAAVMLLLLYLLSGRHRSRHAQEALQRNRAQSVAATLAGKVAELNLGQYDLELLKLAVRHAINPAEAASHLREIQIADSTAEFGSLMGKVQGIVWDLTHAQATVECIWDPTLHPGSLGKGKMGNTERYLVAANMHNNEEVLPHFILQLIHLFAVLPPETAFLSIYESGSKDSTGAWLEVLQHLLAAMHIPHRIVIGGSLTRAKDQARIDFLAQARNRALEPLWLNSSMATSTSLLLPHDPEVTDRKLTAWGLPGGRAKSSKPMWPADRIVFLNDVYFCARDTIRLLQHDGDMVCGLDFDRPKLEEMPGEFQRNRFAEDMRRMWAPRWLGYQLSRVAPLFFRWRGSPSVNAAFKAESDMEFYDIWVARDSDGNLFEKHAPYVTDPYSLDRVARGLPFPVKCCWNGMVILSSGPFLRHGTRIRGHEKGECAASECTLLCNDFQRLGFSRIIVDPSVRLAYTHRDARDVHSARFVKGIRLTDWADVQAAPPIDWSLTPHRPYAKCCGLPEGHDMIDFDKDCKWDNFMTPNFTSIALRARTQRAHSMEARPAPSQQQAAGSQQQAPGREEWPTLRGERLLSTRNGS</sequence>
<evidence type="ECO:0000313" key="3">
    <source>
        <dbReference type="EMBL" id="CAK0779973.1"/>
    </source>
</evidence>
<dbReference type="PANTHER" id="PTHR34144">
    <property type="entry name" value="CHROMOSOME 8, WHOLE GENOME SHOTGUN SEQUENCE"/>
    <property type="match status" value="1"/>
</dbReference>
<dbReference type="AlphaFoldDB" id="A0AAV1I5X1"/>
<gene>
    <name evidence="3" type="ORF">CVIRNUC_004903</name>
</gene>
<organism evidence="3 4">
    <name type="scientific">Coccomyxa viridis</name>
    <dbReference type="NCBI Taxonomy" id="1274662"/>
    <lineage>
        <taxon>Eukaryota</taxon>
        <taxon>Viridiplantae</taxon>
        <taxon>Chlorophyta</taxon>
        <taxon>core chlorophytes</taxon>
        <taxon>Trebouxiophyceae</taxon>
        <taxon>Trebouxiophyceae incertae sedis</taxon>
        <taxon>Coccomyxaceae</taxon>
        <taxon>Coccomyxa</taxon>
    </lineage>
</organism>
<proteinExistence type="predicted"/>
<accession>A0AAV1I5X1</accession>
<dbReference type="PANTHER" id="PTHR34144:SF7">
    <property type="entry name" value="EXPORT PROTEIN (CAP59), PUTATIVE (AFU_ORTHOLOGUE AFUA_7G05020)-RELATED"/>
    <property type="match status" value="1"/>
</dbReference>
<reference evidence="3 4" key="1">
    <citation type="submission" date="2023-10" db="EMBL/GenBank/DDBJ databases">
        <authorList>
            <person name="Maclean D."/>
            <person name="Macfadyen A."/>
        </authorList>
    </citation>
    <scope>NUCLEOTIDE SEQUENCE [LARGE SCALE GENOMIC DNA]</scope>
</reference>
<evidence type="ECO:0008006" key="5">
    <source>
        <dbReference type="Google" id="ProtNLM"/>
    </source>
</evidence>
<feature type="compositionally biased region" description="Low complexity" evidence="1">
    <location>
        <begin position="588"/>
        <end position="605"/>
    </location>
</feature>
<evidence type="ECO:0000313" key="4">
    <source>
        <dbReference type="Proteomes" id="UP001314263"/>
    </source>
</evidence>
<keyword evidence="2" id="KW-0472">Membrane</keyword>
<feature type="compositionally biased region" description="Basic and acidic residues" evidence="1">
    <location>
        <begin position="606"/>
        <end position="619"/>
    </location>
</feature>